<dbReference type="EMBL" id="LT629690">
    <property type="protein sequence ID" value="SDF44773.1"/>
    <property type="molecule type" value="Genomic_DNA"/>
</dbReference>
<dbReference type="PANTHER" id="PTHR33164:SF89">
    <property type="entry name" value="MARR FAMILY REGULATORY PROTEIN"/>
    <property type="match status" value="1"/>
</dbReference>
<keyword evidence="3" id="KW-1185">Reference proteome</keyword>
<accession>A0A1G7L5P1</accession>
<dbReference type="InterPro" id="IPR036388">
    <property type="entry name" value="WH-like_DNA-bd_sf"/>
</dbReference>
<proteinExistence type="predicted"/>
<keyword evidence="2" id="KW-0238">DNA-binding</keyword>
<gene>
    <name evidence="2" type="ORF">SAMN05444167_2441</name>
</gene>
<dbReference type="Pfam" id="PF12802">
    <property type="entry name" value="MarR_2"/>
    <property type="match status" value="1"/>
</dbReference>
<evidence type="ECO:0000313" key="3">
    <source>
        <dbReference type="Proteomes" id="UP000182427"/>
    </source>
</evidence>
<dbReference type="PANTHER" id="PTHR33164">
    <property type="entry name" value="TRANSCRIPTIONAL REGULATOR, MARR FAMILY"/>
    <property type="match status" value="1"/>
</dbReference>
<name>A0A1G7L5P1_9BACT</name>
<evidence type="ECO:0000259" key="1">
    <source>
        <dbReference type="PROSITE" id="PS50995"/>
    </source>
</evidence>
<evidence type="ECO:0000313" key="2">
    <source>
        <dbReference type="EMBL" id="SDF44773.1"/>
    </source>
</evidence>
<dbReference type="GO" id="GO:0003700">
    <property type="term" value="F:DNA-binding transcription factor activity"/>
    <property type="evidence" value="ECO:0007669"/>
    <property type="project" value="InterPro"/>
</dbReference>
<dbReference type="Gene3D" id="1.10.10.10">
    <property type="entry name" value="Winged helix-like DNA-binding domain superfamily/Winged helix DNA-binding domain"/>
    <property type="match status" value="1"/>
</dbReference>
<organism evidence="2 3">
    <name type="scientific">Terriglobus roseus</name>
    <dbReference type="NCBI Taxonomy" id="392734"/>
    <lineage>
        <taxon>Bacteria</taxon>
        <taxon>Pseudomonadati</taxon>
        <taxon>Acidobacteriota</taxon>
        <taxon>Terriglobia</taxon>
        <taxon>Terriglobales</taxon>
        <taxon>Acidobacteriaceae</taxon>
        <taxon>Terriglobus</taxon>
    </lineage>
</organism>
<reference evidence="2 3" key="1">
    <citation type="submission" date="2016-10" db="EMBL/GenBank/DDBJ databases">
        <authorList>
            <person name="de Groot N.N."/>
        </authorList>
    </citation>
    <scope>NUCLEOTIDE SEQUENCE [LARGE SCALE GENOMIC DNA]</scope>
    <source>
        <strain evidence="2 3">GAS232</strain>
    </source>
</reference>
<dbReference type="Proteomes" id="UP000182427">
    <property type="component" value="Chromosome I"/>
</dbReference>
<dbReference type="GO" id="GO:0003677">
    <property type="term" value="F:DNA binding"/>
    <property type="evidence" value="ECO:0007669"/>
    <property type="project" value="UniProtKB-KW"/>
</dbReference>
<dbReference type="GO" id="GO:0006950">
    <property type="term" value="P:response to stress"/>
    <property type="evidence" value="ECO:0007669"/>
    <property type="project" value="TreeGrafter"/>
</dbReference>
<sequence length="147" mass="16584">MKSTSTDRQLTVVLAAFRADLRRFLHYSELAAEKAGLLPQQHQLLLQVAGAPADTLVTVAYIAERLQLQHNSAVELCKRCEAAGFLVRDKLKENRRYVILQLTPAGKKMLGRLSRDHARELRQWAPELIASLNKIAMFDGEFEGEVE</sequence>
<protein>
    <submittedName>
        <fullName evidence="2">DNA-binding transcriptional regulator, MarR family</fullName>
    </submittedName>
</protein>
<dbReference type="InterPro" id="IPR039422">
    <property type="entry name" value="MarR/SlyA-like"/>
</dbReference>
<dbReference type="AlphaFoldDB" id="A0A1G7L5P1"/>
<dbReference type="PROSITE" id="PS50995">
    <property type="entry name" value="HTH_MARR_2"/>
    <property type="match status" value="1"/>
</dbReference>
<dbReference type="SMART" id="SM00347">
    <property type="entry name" value="HTH_MARR"/>
    <property type="match status" value="1"/>
</dbReference>
<dbReference type="OrthoDB" id="9807800at2"/>
<feature type="domain" description="HTH marR-type" evidence="1">
    <location>
        <begin position="7"/>
        <end position="147"/>
    </location>
</feature>
<dbReference type="SUPFAM" id="SSF46785">
    <property type="entry name" value="Winged helix' DNA-binding domain"/>
    <property type="match status" value="1"/>
</dbReference>
<dbReference type="InterPro" id="IPR000835">
    <property type="entry name" value="HTH_MarR-typ"/>
</dbReference>
<dbReference type="InterPro" id="IPR036390">
    <property type="entry name" value="WH_DNA-bd_sf"/>
</dbReference>